<dbReference type="GeneID" id="63787894"/>
<protein>
    <submittedName>
        <fullName evidence="2">Uncharacterized protein</fullName>
    </submittedName>
</protein>
<evidence type="ECO:0000256" key="1">
    <source>
        <dbReference type="SAM" id="MobiDB-lite"/>
    </source>
</evidence>
<comment type="caution">
    <text evidence="2">The sequence shown here is derived from an EMBL/GenBank/DDBJ whole genome shotgun (WGS) entry which is preliminary data.</text>
</comment>
<dbReference type="EMBL" id="MCFI01000011">
    <property type="protein sequence ID" value="ORY81509.1"/>
    <property type="molecule type" value="Genomic_DNA"/>
</dbReference>
<dbReference type="AlphaFoldDB" id="A0A1Y2FC60"/>
<keyword evidence="3" id="KW-1185">Reference proteome</keyword>
<sequence>MTQVSYSAWLRDVGIFATSDLPHFAYIDHSQATLYIQSSRLRDHQTIMQRVFLQADTQMSLCCIGKCPMLGFRWLDADQVDKFQIKFASAEAYDAFVQSLSRYLTVQAPAAVPPRVTPQQGHFVQRGNGTLALQDAFRRTPLPTARESTLMHDRTSHIPSQSSTQTLPGSQTSTSGAMETVLSSQVSQAVSPAIPRAIQATVTEASQLSGEELDTRLAAFLKDERCLALLQAVDARFTAAGLHQTL</sequence>
<dbReference type="InterPro" id="IPR004354">
    <property type="entry name" value="Meiotic_Rec114"/>
</dbReference>
<feature type="compositionally biased region" description="Polar residues" evidence="1">
    <location>
        <begin position="157"/>
        <end position="177"/>
    </location>
</feature>
<organism evidence="2 3">
    <name type="scientific">Protomyces lactucae-debilis</name>
    <dbReference type="NCBI Taxonomy" id="2754530"/>
    <lineage>
        <taxon>Eukaryota</taxon>
        <taxon>Fungi</taxon>
        <taxon>Dikarya</taxon>
        <taxon>Ascomycota</taxon>
        <taxon>Taphrinomycotina</taxon>
        <taxon>Taphrinomycetes</taxon>
        <taxon>Taphrinales</taxon>
        <taxon>Protomycetaceae</taxon>
        <taxon>Protomyces</taxon>
    </lineage>
</organism>
<name>A0A1Y2FC60_PROLT</name>
<feature type="region of interest" description="Disordered" evidence="1">
    <location>
        <begin position="147"/>
        <end position="177"/>
    </location>
</feature>
<reference evidence="2 3" key="1">
    <citation type="submission" date="2016-07" db="EMBL/GenBank/DDBJ databases">
        <title>Pervasive Adenine N6-methylation of Active Genes in Fungi.</title>
        <authorList>
            <consortium name="DOE Joint Genome Institute"/>
            <person name="Mondo S.J."/>
            <person name="Dannebaum R.O."/>
            <person name="Kuo R.C."/>
            <person name="Labutti K."/>
            <person name="Haridas S."/>
            <person name="Kuo A."/>
            <person name="Salamov A."/>
            <person name="Ahrendt S.R."/>
            <person name="Lipzen A."/>
            <person name="Sullivan W."/>
            <person name="Andreopoulos W.B."/>
            <person name="Clum A."/>
            <person name="Lindquist E."/>
            <person name="Daum C."/>
            <person name="Ramamoorthy G.K."/>
            <person name="Gryganskyi A."/>
            <person name="Culley D."/>
            <person name="Magnuson J.K."/>
            <person name="James T.Y."/>
            <person name="O'Malley M.A."/>
            <person name="Stajich J.E."/>
            <person name="Spatafora J.W."/>
            <person name="Visel A."/>
            <person name="Grigoriev I.V."/>
        </authorList>
    </citation>
    <scope>NUCLEOTIDE SEQUENCE [LARGE SCALE GENOMIC DNA]</scope>
    <source>
        <strain evidence="2 3">12-1054</strain>
    </source>
</reference>
<proteinExistence type="predicted"/>
<evidence type="ECO:0000313" key="2">
    <source>
        <dbReference type="EMBL" id="ORY81509.1"/>
    </source>
</evidence>
<gene>
    <name evidence="2" type="ORF">BCR37DRAFT_393366</name>
</gene>
<evidence type="ECO:0000313" key="3">
    <source>
        <dbReference type="Proteomes" id="UP000193685"/>
    </source>
</evidence>
<dbReference type="Pfam" id="PF03525">
    <property type="entry name" value="Meiotic_rec114"/>
    <property type="match status" value="1"/>
</dbReference>
<accession>A0A1Y2FC60</accession>
<dbReference type="GO" id="GO:0007131">
    <property type="term" value="P:reciprocal meiotic recombination"/>
    <property type="evidence" value="ECO:0007669"/>
    <property type="project" value="InterPro"/>
</dbReference>
<dbReference type="RefSeq" id="XP_040724885.1">
    <property type="nucleotide sequence ID" value="XM_040871295.1"/>
</dbReference>
<dbReference type="Proteomes" id="UP000193685">
    <property type="component" value="Unassembled WGS sequence"/>
</dbReference>